<dbReference type="Gene3D" id="3.10.450.40">
    <property type="match status" value="1"/>
</dbReference>
<organism evidence="1">
    <name type="scientific">Siphoviridae sp. ctWdm1</name>
    <dbReference type="NCBI Taxonomy" id="2827883"/>
    <lineage>
        <taxon>Viruses</taxon>
        <taxon>Duplodnaviria</taxon>
        <taxon>Heunggongvirae</taxon>
        <taxon>Uroviricota</taxon>
        <taxon>Caudoviricetes</taxon>
    </lineage>
</organism>
<dbReference type="InterPro" id="IPR020288">
    <property type="entry name" value="Sheath_initiator"/>
</dbReference>
<sequence length="141" mass="16484">MSDTFPFIGNTIQNNSISNLPLFIEYAWNFDTDKFIYDDAGNHVIVHGNEAIKVWIYKALKTHRYGYLAYSSQYGIDLKEFIGKVMTYEERISELKRIIIECLMVNPYIKSINSITFNREKEKLKCYVDLTTIYGDVNIDV</sequence>
<evidence type="ECO:0008006" key="2">
    <source>
        <dbReference type="Google" id="ProtNLM"/>
    </source>
</evidence>
<dbReference type="EMBL" id="BK032509">
    <property type="protein sequence ID" value="DAF43518.1"/>
    <property type="molecule type" value="Genomic_DNA"/>
</dbReference>
<proteinExistence type="predicted"/>
<dbReference type="Pfam" id="PF10934">
    <property type="entry name" value="Sheath_initiator"/>
    <property type="match status" value="1"/>
</dbReference>
<name>A0A8S5RXL2_9CAUD</name>
<protein>
    <recommendedName>
        <fullName evidence="2">DUF2634 domain-containing protein</fullName>
    </recommendedName>
</protein>
<evidence type="ECO:0000313" key="1">
    <source>
        <dbReference type="EMBL" id="DAF43518.1"/>
    </source>
</evidence>
<reference evidence="1" key="1">
    <citation type="journal article" date="2021" name="Proc. Natl. Acad. Sci. U.S.A.">
        <title>A Catalog of Tens of Thousands of Viruses from Human Metagenomes Reveals Hidden Associations with Chronic Diseases.</title>
        <authorList>
            <person name="Tisza M.J."/>
            <person name="Buck C.B."/>
        </authorList>
    </citation>
    <scope>NUCLEOTIDE SEQUENCE</scope>
    <source>
        <strain evidence="1">CtWdm1</strain>
    </source>
</reference>
<accession>A0A8S5RXL2</accession>